<dbReference type="EMBL" id="NVBO01000034">
    <property type="protein sequence ID" value="PFS05067.1"/>
    <property type="molecule type" value="Genomic_DNA"/>
</dbReference>
<gene>
    <name evidence="2" type="ORF">COK38_05445</name>
</gene>
<name>A0AA44TFU0_BACCE</name>
<evidence type="ECO:0000313" key="2">
    <source>
        <dbReference type="EMBL" id="PFS05067.1"/>
    </source>
</evidence>
<proteinExistence type="predicted"/>
<evidence type="ECO:0000313" key="3">
    <source>
        <dbReference type="Proteomes" id="UP000226357"/>
    </source>
</evidence>
<organism evidence="2 3">
    <name type="scientific">Bacillus cereus</name>
    <dbReference type="NCBI Taxonomy" id="1396"/>
    <lineage>
        <taxon>Bacteria</taxon>
        <taxon>Bacillati</taxon>
        <taxon>Bacillota</taxon>
        <taxon>Bacilli</taxon>
        <taxon>Bacillales</taxon>
        <taxon>Bacillaceae</taxon>
        <taxon>Bacillus</taxon>
        <taxon>Bacillus cereus group</taxon>
    </lineage>
</organism>
<sequence length="153" mass="17646">MKRKILFLLTFICFAVPLQTSALTFTELPVISKSDQWYIEVDKTKDSTTPQAKKGMFHTYSLLVKNIGKDVSNVSIEIRENNPNAEAVFNPFNKSDIRIAYSQTSLPKMQFPLSEDTNSFDIVISWDENQFSYNGHPENTAKQHSQIFFFHEQ</sequence>
<evidence type="ECO:0008006" key="4">
    <source>
        <dbReference type="Google" id="ProtNLM"/>
    </source>
</evidence>
<dbReference type="RefSeq" id="WP_098523143.1">
    <property type="nucleotide sequence ID" value="NZ_NUYJ01000057.1"/>
</dbReference>
<evidence type="ECO:0000256" key="1">
    <source>
        <dbReference type="SAM" id="SignalP"/>
    </source>
</evidence>
<dbReference type="Proteomes" id="UP000226357">
    <property type="component" value="Unassembled WGS sequence"/>
</dbReference>
<reference evidence="2 3" key="1">
    <citation type="submission" date="2017-09" db="EMBL/GenBank/DDBJ databases">
        <title>Large-scale bioinformatics analysis of Bacillus genomes uncovers conserved roles of natural products in bacterial physiology.</title>
        <authorList>
            <consortium name="Agbiome Team Llc"/>
            <person name="Bleich R.M."/>
            <person name="Grubbs K.J."/>
            <person name="Santa Maria K.C."/>
            <person name="Allen S.E."/>
            <person name="Farag S."/>
            <person name="Shank E.A."/>
            <person name="Bowers A."/>
        </authorList>
    </citation>
    <scope>NUCLEOTIDE SEQUENCE [LARGE SCALE GENOMIC DNA]</scope>
    <source>
        <strain evidence="2 3">AFS067272</strain>
    </source>
</reference>
<protein>
    <recommendedName>
        <fullName evidence="4">Group-specific protein</fullName>
    </recommendedName>
</protein>
<comment type="caution">
    <text evidence="2">The sequence shown here is derived from an EMBL/GenBank/DDBJ whole genome shotgun (WGS) entry which is preliminary data.</text>
</comment>
<dbReference type="AlphaFoldDB" id="A0AA44TFU0"/>
<feature type="signal peptide" evidence="1">
    <location>
        <begin position="1"/>
        <end position="22"/>
    </location>
</feature>
<feature type="chain" id="PRO_5041433435" description="Group-specific protein" evidence="1">
    <location>
        <begin position="23"/>
        <end position="153"/>
    </location>
</feature>
<keyword evidence="1" id="KW-0732">Signal</keyword>
<accession>A0AA44TFU0</accession>